<comment type="caution">
    <text evidence="1">The sequence shown here is derived from an EMBL/GenBank/DDBJ whole genome shotgun (WGS) entry which is preliminary data.</text>
</comment>
<protein>
    <submittedName>
        <fullName evidence="1">Uncharacterized protein</fullName>
    </submittedName>
</protein>
<sequence length="52" mass="6330">MSRYKKLIRNVRKVLSDPNKWEKYKDLYNLLSEERKNDVGAENKKTFKEVQV</sequence>
<accession>A0A0F9MSL4</accession>
<dbReference type="EMBL" id="LAZR01005158">
    <property type="protein sequence ID" value="KKN02357.1"/>
    <property type="molecule type" value="Genomic_DNA"/>
</dbReference>
<gene>
    <name evidence="1" type="ORF">LCGC14_1118500</name>
</gene>
<evidence type="ECO:0000313" key="1">
    <source>
        <dbReference type="EMBL" id="KKN02357.1"/>
    </source>
</evidence>
<name>A0A0F9MSL4_9ZZZZ</name>
<reference evidence="1" key="1">
    <citation type="journal article" date="2015" name="Nature">
        <title>Complex archaea that bridge the gap between prokaryotes and eukaryotes.</title>
        <authorList>
            <person name="Spang A."/>
            <person name="Saw J.H."/>
            <person name="Jorgensen S.L."/>
            <person name="Zaremba-Niedzwiedzka K."/>
            <person name="Martijn J."/>
            <person name="Lind A.E."/>
            <person name="van Eijk R."/>
            <person name="Schleper C."/>
            <person name="Guy L."/>
            <person name="Ettema T.J."/>
        </authorList>
    </citation>
    <scope>NUCLEOTIDE SEQUENCE</scope>
</reference>
<organism evidence="1">
    <name type="scientific">marine sediment metagenome</name>
    <dbReference type="NCBI Taxonomy" id="412755"/>
    <lineage>
        <taxon>unclassified sequences</taxon>
        <taxon>metagenomes</taxon>
        <taxon>ecological metagenomes</taxon>
    </lineage>
</organism>
<dbReference type="AlphaFoldDB" id="A0A0F9MSL4"/>
<proteinExistence type="predicted"/>